<dbReference type="AlphaFoldDB" id="A0A554MTR7"/>
<evidence type="ECO:0000313" key="2">
    <source>
        <dbReference type="Proteomes" id="UP000319894"/>
    </source>
</evidence>
<dbReference type="InParanoid" id="A0A554MTR7"/>
<comment type="caution">
    <text evidence="1">The sequence shown here is derived from an EMBL/GenBank/DDBJ whole genome shotgun (WGS) entry which is preliminary data.</text>
</comment>
<protein>
    <submittedName>
        <fullName evidence="1">Uncharacterized protein</fullName>
    </submittedName>
</protein>
<name>A0A554MTR7_9EURY</name>
<proteinExistence type="predicted"/>
<sequence>MICPACAYEFKPTGGFACPRCGETLSCSKLSCKECNVCAGVFDRLRHGVVDRLSGDDAGGTDEDRHG</sequence>
<reference evidence="1 2" key="1">
    <citation type="submission" date="2018-06" db="EMBL/GenBank/DDBJ databases">
        <title>Natronomonas sp. F16-60 a new haloarchaeon isolated from a solar saltern of Isla Cristina, Huelva, Spain.</title>
        <authorList>
            <person name="Duran-Viseras A."/>
            <person name="Sanchez-Porro C."/>
            <person name="Ventosa A."/>
        </authorList>
    </citation>
    <scope>NUCLEOTIDE SEQUENCE [LARGE SCALE GENOMIC DNA]</scope>
    <source>
        <strain evidence="1 2">F16-60</strain>
    </source>
</reference>
<dbReference type="Proteomes" id="UP000319894">
    <property type="component" value="Unassembled WGS sequence"/>
</dbReference>
<organism evidence="1 2">
    <name type="scientific">Haloglomus irregulare</name>
    <dbReference type="NCBI Taxonomy" id="2234134"/>
    <lineage>
        <taxon>Archaea</taxon>
        <taxon>Methanobacteriati</taxon>
        <taxon>Methanobacteriota</taxon>
        <taxon>Stenosarchaea group</taxon>
        <taxon>Halobacteria</taxon>
        <taxon>Halobacteriales</taxon>
        <taxon>Natronomonadaceae</taxon>
        <taxon>Haloglomus</taxon>
    </lineage>
</organism>
<accession>A0A554MTR7</accession>
<dbReference type="EMBL" id="QMDX01000047">
    <property type="protein sequence ID" value="TSD08523.1"/>
    <property type="molecule type" value="Genomic_DNA"/>
</dbReference>
<keyword evidence="2" id="KW-1185">Reference proteome</keyword>
<gene>
    <name evidence="1" type="ORF">DP107_19540</name>
</gene>
<evidence type="ECO:0000313" key="1">
    <source>
        <dbReference type="EMBL" id="TSD08523.1"/>
    </source>
</evidence>